<evidence type="ECO:0000256" key="10">
    <source>
        <dbReference type="ARBA" id="ARBA00061104"/>
    </source>
</evidence>
<evidence type="ECO:0000256" key="3">
    <source>
        <dbReference type="ARBA" id="ARBA00022741"/>
    </source>
</evidence>
<dbReference type="InterPro" id="IPR041471">
    <property type="entry name" value="UvrB_inter"/>
</dbReference>
<reference evidence="17 19" key="1">
    <citation type="submission" date="2016-10" db="EMBL/GenBank/DDBJ databases">
        <authorList>
            <person name="Varghese N."/>
            <person name="Submissions S."/>
        </authorList>
    </citation>
    <scope>NUCLEOTIDE SEQUENCE [LARGE SCALE GENOMIC DNA]</scope>
    <source>
        <strain evidence="17 19">WG10</strain>
    </source>
</reference>
<dbReference type="SMART" id="SM00490">
    <property type="entry name" value="HELICc"/>
    <property type="match status" value="1"/>
</dbReference>
<dbReference type="SMART" id="SM01058">
    <property type="entry name" value="CarD_TRCF"/>
    <property type="match status" value="1"/>
</dbReference>
<evidence type="ECO:0000313" key="18">
    <source>
        <dbReference type="Proteomes" id="UP000247389"/>
    </source>
</evidence>
<dbReference type="InterPro" id="IPR005118">
    <property type="entry name" value="TRCF_C"/>
</dbReference>
<organism evidence="17 19">
    <name type="scientific">Halanaerobium congolense</name>
    <dbReference type="NCBI Taxonomy" id="54121"/>
    <lineage>
        <taxon>Bacteria</taxon>
        <taxon>Bacillati</taxon>
        <taxon>Bacillota</taxon>
        <taxon>Clostridia</taxon>
        <taxon>Halanaerobiales</taxon>
        <taxon>Halanaerobiaceae</taxon>
        <taxon>Halanaerobium</taxon>
    </lineage>
</organism>
<evidence type="ECO:0000256" key="9">
    <source>
        <dbReference type="ARBA" id="ARBA00023204"/>
    </source>
</evidence>
<dbReference type="InterPro" id="IPR011545">
    <property type="entry name" value="DEAD/DEAH_box_helicase_dom"/>
</dbReference>
<dbReference type="RefSeq" id="WP_110300782.1">
    <property type="nucleotide sequence ID" value="NZ_FMYT01000006.1"/>
</dbReference>
<gene>
    <name evidence="13" type="primary">mfd</name>
    <name evidence="16" type="ORF">C8C78_104122</name>
    <name evidence="17" type="ORF">SAMN04488597_106119</name>
</gene>
<dbReference type="InterPro" id="IPR027417">
    <property type="entry name" value="P-loop_NTPase"/>
</dbReference>
<comment type="subcellular location">
    <subcellularLocation>
        <location evidence="1 13">Cytoplasm</location>
    </subcellularLocation>
</comment>
<evidence type="ECO:0000256" key="13">
    <source>
        <dbReference type="HAMAP-Rule" id="MF_00969"/>
    </source>
</evidence>
<dbReference type="FunFam" id="3.40.50.300:FF:000546">
    <property type="entry name" value="Transcription-repair-coupling factor"/>
    <property type="match status" value="1"/>
</dbReference>
<evidence type="ECO:0000256" key="7">
    <source>
        <dbReference type="ARBA" id="ARBA00022840"/>
    </source>
</evidence>
<evidence type="ECO:0000256" key="8">
    <source>
        <dbReference type="ARBA" id="ARBA00023125"/>
    </source>
</evidence>
<dbReference type="AlphaFoldDB" id="A0A1G6LNT1"/>
<dbReference type="Gene3D" id="2.40.10.170">
    <property type="match status" value="1"/>
</dbReference>
<evidence type="ECO:0000256" key="12">
    <source>
        <dbReference type="ARBA" id="ARBA00070128"/>
    </source>
</evidence>
<dbReference type="InterPro" id="IPR001650">
    <property type="entry name" value="Helicase_C-like"/>
</dbReference>
<dbReference type="EMBL" id="FMYT01000006">
    <property type="protein sequence ID" value="SDC44829.1"/>
    <property type="molecule type" value="Genomic_DNA"/>
</dbReference>
<dbReference type="Proteomes" id="UP000247389">
    <property type="component" value="Unassembled WGS sequence"/>
</dbReference>
<dbReference type="Pfam" id="PF00271">
    <property type="entry name" value="Helicase_C"/>
    <property type="match status" value="1"/>
</dbReference>
<dbReference type="GO" id="GO:0005524">
    <property type="term" value="F:ATP binding"/>
    <property type="evidence" value="ECO:0007669"/>
    <property type="project" value="UniProtKB-UniRule"/>
</dbReference>
<dbReference type="Gene3D" id="3.30.2060.10">
    <property type="entry name" value="Penicillin-binding protein 1b domain"/>
    <property type="match status" value="1"/>
</dbReference>
<comment type="function">
    <text evidence="13">Couples transcription and DNA repair by recognizing RNA polymerase (RNAP) stalled at DNA lesions. Mediates ATP-dependent release of RNAP and its truncated transcript from the DNA, and recruitment of nucleotide excision repair machinery to the damaged site.</text>
</comment>
<keyword evidence="8 13" id="KW-0238">DNA-binding</keyword>
<evidence type="ECO:0000313" key="16">
    <source>
        <dbReference type="EMBL" id="PXV68735.1"/>
    </source>
</evidence>
<evidence type="ECO:0000256" key="6">
    <source>
        <dbReference type="ARBA" id="ARBA00022806"/>
    </source>
</evidence>
<dbReference type="Pfam" id="PF03461">
    <property type="entry name" value="TRCF"/>
    <property type="match status" value="1"/>
</dbReference>
<dbReference type="PROSITE" id="PS51194">
    <property type="entry name" value="HELICASE_CTER"/>
    <property type="match status" value="1"/>
</dbReference>
<dbReference type="PANTHER" id="PTHR47964">
    <property type="entry name" value="ATP-DEPENDENT DNA HELICASE HOMOLOG RECG, CHLOROPLASTIC"/>
    <property type="match status" value="1"/>
</dbReference>
<proteinExistence type="inferred from homology"/>
<reference evidence="16 18" key="2">
    <citation type="submission" date="2018-04" db="EMBL/GenBank/DDBJ databases">
        <title>Subsurface microbial communities from deep shales in Ohio and West Virginia, USA.</title>
        <authorList>
            <person name="Wrighton K."/>
        </authorList>
    </citation>
    <scope>NUCLEOTIDE SEQUENCE [LARGE SCALE GENOMIC DNA]</scope>
    <source>
        <strain evidence="16 18">MSL28</strain>
    </source>
</reference>
<dbReference type="Gene3D" id="3.40.50.11180">
    <property type="match status" value="1"/>
</dbReference>
<dbReference type="GO" id="GO:0003678">
    <property type="term" value="F:DNA helicase activity"/>
    <property type="evidence" value="ECO:0007669"/>
    <property type="project" value="TreeGrafter"/>
</dbReference>
<keyword evidence="2 13" id="KW-0963">Cytoplasm</keyword>
<dbReference type="SMART" id="SM00982">
    <property type="entry name" value="TRCF"/>
    <property type="match status" value="1"/>
</dbReference>
<dbReference type="GO" id="GO:0016787">
    <property type="term" value="F:hydrolase activity"/>
    <property type="evidence" value="ECO:0007669"/>
    <property type="project" value="UniProtKB-KW"/>
</dbReference>
<keyword evidence="3 13" id="KW-0547">Nucleotide-binding</keyword>
<dbReference type="GO" id="GO:0000716">
    <property type="term" value="P:transcription-coupled nucleotide-excision repair, DNA damage recognition"/>
    <property type="evidence" value="ECO:0007669"/>
    <property type="project" value="UniProtKB-UniRule"/>
</dbReference>
<dbReference type="Proteomes" id="UP000324896">
    <property type="component" value="Unassembled WGS sequence"/>
</dbReference>
<evidence type="ECO:0000259" key="15">
    <source>
        <dbReference type="PROSITE" id="PS51194"/>
    </source>
</evidence>
<feature type="domain" description="Helicase C-terminal" evidence="15">
    <location>
        <begin position="805"/>
        <end position="971"/>
    </location>
</feature>
<comment type="similarity">
    <text evidence="10 13">In the N-terminal section; belongs to the UvrB family.</text>
</comment>
<evidence type="ECO:0000313" key="19">
    <source>
        <dbReference type="Proteomes" id="UP000324896"/>
    </source>
</evidence>
<dbReference type="InterPro" id="IPR036101">
    <property type="entry name" value="CarD-like/TRCF_RID_sf"/>
</dbReference>
<dbReference type="PROSITE" id="PS51192">
    <property type="entry name" value="HELICASE_ATP_BIND_1"/>
    <property type="match status" value="1"/>
</dbReference>
<evidence type="ECO:0000256" key="5">
    <source>
        <dbReference type="ARBA" id="ARBA00022801"/>
    </source>
</evidence>
<dbReference type="EMBL" id="QICM01000004">
    <property type="protein sequence ID" value="PXV68735.1"/>
    <property type="molecule type" value="Genomic_DNA"/>
</dbReference>
<dbReference type="InterPro" id="IPR004576">
    <property type="entry name" value="Mfd"/>
</dbReference>
<evidence type="ECO:0000256" key="1">
    <source>
        <dbReference type="ARBA" id="ARBA00004496"/>
    </source>
</evidence>
<comment type="similarity">
    <text evidence="11 13">In the C-terminal section; belongs to the helicase family. RecG subfamily.</text>
</comment>
<dbReference type="SUPFAM" id="SSF143517">
    <property type="entry name" value="TRCF domain-like"/>
    <property type="match status" value="1"/>
</dbReference>
<evidence type="ECO:0000313" key="17">
    <source>
        <dbReference type="EMBL" id="SDC44829.1"/>
    </source>
</evidence>
<evidence type="ECO:0000256" key="11">
    <source>
        <dbReference type="ARBA" id="ARBA00061399"/>
    </source>
</evidence>
<dbReference type="SMART" id="SM00487">
    <property type="entry name" value="DEXDc"/>
    <property type="match status" value="1"/>
</dbReference>
<keyword evidence="6" id="KW-0347">Helicase</keyword>
<feature type="domain" description="Helicase ATP-binding" evidence="14">
    <location>
        <begin position="635"/>
        <end position="796"/>
    </location>
</feature>
<dbReference type="SUPFAM" id="SSF52540">
    <property type="entry name" value="P-loop containing nucleoside triphosphate hydrolases"/>
    <property type="match status" value="4"/>
</dbReference>
<dbReference type="SUPFAM" id="SSF141259">
    <property type="entry name" value="CarD-like"/>
    <property type="match status" value="1"/>
</dbReference>
<dbReference type="InterPro" id="IPR037235">
    <property type="entry name" value="TRCF-like_C_D7"/>
</dbReference>
<dbReference type="Pfam" id="PF17757">
    <property type="entry name" value="UvrB_inter"/>
    <property type="match status" value="1"/>
</dbReference>
<evidence type="ECO:0000259" key="14">
    <source>
        <dbReference type="PROSITE" id="PS51192"/>
    </source>
</evidence>
<dbReference type="GO" id="GO:0005737">
    <property type="term" value="C:cytoplasm"/>
    <property type="evidence" value="ECO:0007669"/>
    <property type="project" value="UniProtKB-SubCell"/>
</dbReference>
<dbReference type="EC" id="3.6.4.-" evidence="13"/>
<dbReference type="Gene3D" id="3.40.50.300">
    <property type="entry name" value="P-loop containing nucleotide triphosphate hydrolases"/>
    <property type="match status" value="2"/>
</dbReference>
<dbReference type="NCBIfam" id="TIGR00580">
    <property type="entry name" value="mfd"/>
    <property type="match status" value="1"/>
</dbReference>
<evidence type="ECO:0000256" key="4">
    <source>
        <dbReference type="ARBA" id="ARBA00022763"/>
    </source>
</evidence>
<keyword evidence="4 13" id="KW-0227">DNA damage</keyword>
<dbReference type="GO" id="GO:0003684">
    <property type="term" value="F:damaged DNA binding"/>
    <property type="evidence" value="ECO:0007669"/>
    <property type="project" value="InterPro"/>
</dbReference>
<keyword evidence="9 13" id="KW-0234">DNA repair</keyword>
<dbReference type="GO" id="GO:0006355">
    <property type="term" value="P:regulation of DNA-templated transcription"/>
    <property type="evidence" value="ECO:0007669"/>
    <property type="project" value="UniProtKB-UniRule"/>
</dbReference>
<dbReference type="Gene3D" id="3.90.1150.50">
    <property type="entry name" value="Transcription-repair-coupling factor, D7 domain"/>
    <property type="match status" value="1"/>
</dbReference>
<dbReference type="HAMAP" id="MF_00969">
    <property type="entry name" value="TRCF"/>
    <property type="match status" value="1"/>
</dbReference>
<sequence>MNFKDLLLENQKFKKIAKNINASAQSISGLSGSRISYFAVNFLKKTEKDIIFFLPDNYYLQQMQEDLIRLIGKDNFLVFPEEEILPHEQLMPDLTTMSERTKVLTELVFSLNQKKKIILTTPAAVFKKLPPKDIYKNSSINIKTGTELVIPELRQKLFSLGYKREEMVEAPGQYSIRGGIIDIFTLLDEQPFRIELFGDEIDSIRKIDLTAQRSKMRVNQITVPPFANIVIDQDVVARAYPSLENTYSKAISELVENNQQEEAAYLKEKAKKMLENLKEKHRFPGFEQFLPFYYEKTANFFDYLEESIIFAVRPQKMKQLTHAHYQEIVETHTRLLEQGMVFPEYLDNFITESEFKREITKNRVVDINSEFEHNKVIENDIHFNTSPLEPFHGQLELFSEKLVELLKKKYQIAITLNSASKKRRLKMFLEEKNLVVGENFKESRIVIFSDSLAEGFIFDDIKLAVFSDKEVFGNEQKRKRKIGDFEDGVEIYSVEDLKAGDFVVHENHGIGKYLGVKTLEIQGQHKDYLVLKYAGEDKLYVPTEKIDLVQKYIGSDAGSPKLYKLGSSDWKKVKEKVQKSVEEMAVGLLELYARRETLKGYQFSEDDVWQQEFEDAFPFEETPDQKKAIEAVKSDMESQEPMDRLLCGDVGYGKTEVAIRAAFKAALDSKQTAVLVPTTILAQQHFNTFSERIEEFPVRIGMLSRFNTAAEQRETLKKLIKGEIDILIGTHRILSKDVIFDDLGLLIIDEEQRFGVTHKEKLKNLKKNVDVLTLTATPIPRTLHMALVGVRDMSLIETPPENRYPIRTFIKEYNKELISSAIRRELARGGQIYFVHNRVKDIEKTAGKLQKLMPEAKIAVAHGQMNENRLEKVMYAFYHHEFDILVCTTIIETGLDIPNVNTIIINHADKMGLSQLYQLRGRVGRTNRIAYAYLLYERDRVLPEVAEKRLEAIKEFSTLGSGFKIAMRDLEIRGAGNLLGPEQSGHIAAVGFSLYTKLLEGTIEELKGKSDQKEFEVEINLNLDAYIPDDYIKYEARKIEIYKKIKSIENEADAVDTVDELIDRFGEPPIEIMRLINAARLKFLAFELNIDLIKEKDAKIICQFINAEVVDGSKLLEFSQKYKRKIKIKSAKKPQIIIKIDDPENIDKQLLKMLKYLKSL</sequence>
<dbReference type="InterPro" id="IPR047112">
    <property type="entry name" value="RecG/Mfd"/>
</dbReference>
<accession>A0A1G6LNT1</accession>
<protein>
    <recommendedName>
        <fullName evidence="12 13">Transcription-repair-coupling factor</fullName>
        <shortName evidence="13">TRCF</shortName>
        <ecNumber evidence="13">3.6.4.-</ecNumber>
    </recommendedName>
</protein>
<keyword evidence="7 13" id="KW-0067">ATP-binding</keyword>
<name>A0A1G6LNT1_9FIRM</name>
<dbReference type="Pfam" id="PF02559">
    <property type="entry name" value="CarD_TRCF_RID"/>
    <property type="match status" value="1"/>
</dbReference>
<dbReference type="PANTHER" id="PTHR47964:SF1">
    <property type="entry name" value="ATP-DEPENDENT DNA HELICASE HOMOLOG RECG, CHLOROPLASTIC"/>
    <property type="match status" value="1"/>
</dbReference>
<dbReference type="CDD" id="cd17991">
    <property type="entry name" value="DEXHc_TRCF"/>
    <property type="match status" value="1"/>
</dbReference>
<evidence type="ECO:0000256" key="2">
    <source>
        <dbReference type="ARBA" id="ARBA00022490"/>
    </source>
</evidence>
<keyword evidence="5 13" id="KW-0378">Hydrolase</keyword>
<dbReference type="InterPro" id="IPR014001">
    <property type="entry name" value="Helicase_ATP-bd"/>
</dbReference>
<dbReference type="Pfam" id="PF00270">
    <property type="entry name" value="DEAD"/>
    <property type="match status" value="1"/>
</dbReference>
<dbReference type="InterPro" id="IPR003711">
    <property type="entry name" value="CarD-like/TRCF_RID"/>
</dbReference>